<evidence type="ECO:0000313" key="1">
    <source>
        <dbReference type="EMBL" id="EXB76284.1"/>
    </source>
</evidence>
<protein>
    <submittedName>
        <fullName evidence="1">Uncharacterized protein</fullName>
    </submittedName>
</protein>
<proteinExistence type="predicted"/>
<organism evidence="1 2">
    <name type="scientific">Morus notabilis</name>
    <dbReference type="NCBI Taxonomy" id="981085"/>
    <lineage>
        <taxon>Eukaryota</taxon>
        <taxon>Viridiplantae</taxon>
        <taxon>Streptophyta</taxon>
        <taxon>Embryophyta</taxon>
        <taxon>Tracheophyta</taxon>
        <taxon>Spermatophyta</taxon>
        <taxon>Magnoliopsida</taxon>
        <taxon>eudicotyledons</taxon>
        <taxon>Gunneridae</taxon>
        <taxon>Pentapetalae</taxon>
        <taxon>rosids</taxon>
        <taxon>fabids</taxon>
        <taxon>Rosales</taxon>
        <taxon>Moraceae</taxon>
        <taxon>Moreae</taxon>
        <taxon>Morus</taxon>
    </lineage>
</organism>
<gene>
    <name evidence="1" type="ORF">L484_025642</name>
</gene>
<reference evidence="2" key="1">
    <citation type="submission" date="2013-01" db="EMBL/GenBank/DDBJ databases">
        <title>Draft Genome Sequence of a Mulberry Tree, Morus notabilis C.K. Schneid.</title>
        <authorList>
            <person name="He N."/>
            <person name="Zhao S."/>
        </authorList>
    </citation>
    <scope>NUCLEOTIDE SEQUENCE</scope>
</reference>
<evidence type="ECO:0000313" key="2">
    <source>
        <dbReference type="Proteomes" id="UP000030645"/>
    </source>
</evidence>
<dbReference type="EMBL" id="KE344715">
    <property type="protein sequence ID" value="EXB76284.1"/>
    <property type="molecule type" value="Genomic_DNA"/>
</dbReference>
<dbReference type="Proteomes" id="UP000030645">
    <property type="component" value="Unassembled WGS sequence"/>
</dbReference>
<name>W9RJE9_9ROSA</name>
<sequence length="66" mass="7573">MDIAETLVVGWCSSLVSTSPLIREANLTLHVVPMSRKESNRVYVVMINDRFQIANSKDQRPRRIDD</sequence>
<accession>W9RJE9</accession>
<dbReference type="AlphaFoldDB" id="W9RJE9"/>
<keyword evidence="2" id="KW-1185">Reference proteome</keyword>